<evidence type="ECO:0000256" key="2">
    <source>
        <dbReference type="ARBA" id="ARBA00023002"/>
    </source>
</evidence>
<gene>
    <name evidence="3" type="ORF">CWS20_21025</name>
</gene>
<dbReference type="InterPro" id="IPR020904">
    <property type="entry name" value="Sc_DH/Rdtase_CS"/>
</dbReference>
<comment type="similarity">
    <text evidence="1">Belongs to the short-chain dehydrogenases/reductases (SDR) family.</text>
</comment>
<dbReference type="GO" id="GO:0008206">
    <property type="term" value="P:bile acid metabolic process"/>
    <property type="evidence" value="ECO:0007669"/>
    <property type="project" value="UniProtKB-ARBA"/>
</dbReference>
<dbReference type="Proteomes" id="UP000233343">
    <property type="component" value="Unassembled WGS sequence"/>
</dbReference>
<keyword evidence="4" id="KW-1185">Reference proteome</keyword>
<dbReference type="NCBIfam" id="NF005559">
    <property type="entry name" value="PRK07231.1"/>
    <property type="match status" value="1"/>
</dbReference>
<sequence>MNKNENNIDKVVLIIGGNSGIGKGIARKFLENSNNIVIITGRNVEKGLNAQEELSQISKKIEFYHLDINHAQDINNMIKMIVQKYGRIDISCNCAGIEHRFASMIELEEDEFDKVINVNLKGTWLCMKYQIKQMMRQRSGGSIINISSVSGLKTTPNGAIYSASKHALEGLTKTAAHEFARFGIRVNNVTPGLVQTPMATRVLGVSEDSTDELCNKYIPAGRMASTKEIAEAVYWIASDSASYIIGHSLVVDGGLALGR</sequence>
<comment type="caution">
    <text evidence="3">The sequence shown here is derived from an EMBL/GenBank/DDBJ whole genome shotgun (WGS) entry which is preliminary data.</text>
</comment>
<dbReference type="Gene3D" id="3.40.50.720">
    <property type="entry name" value="NAD(P)-binding Rossmann-like Domain"/>
    <property type="match status" value="1"/>
</dbReference>
<dbReference type="FunFam" id="3.40.50.720:FF:000084">
    <property type="entry name" value="Short-chain dehydrogenase reductase"/>
    <property type="match status" value="1"/>
</dbReference>
<reference evidence="3 4" key="1">
    <citation type="journal article" date="2010" name="Int. J. Syst. Evol. Microbiol.">
        <title>Bacillus horneckiae sp. nov., isolated from a spacecraft-assembly clean room.</title>
        <authorList>
            <person name="Vaishampayan P."/>
            <person name="Probst A."/>
            <person name="Krishnamurthi S."/>
            <person name="Ghosh S."/>
            <person name="Osman S."/>
            <person name="McDowall A."/>
            <person name="Ruckmani A."/>
            <person name="Mayilraj S."/>
            <person name="Venkateswaran K."/>
        </authorList>
    </citation>
    <scope>NUCLEOTIDE SEQUENCE [LARGE SCALE GENOMIC DNA]</scope>
    <source>
        <strain evidence="4">1PO1SC</strain>
    </source>
</reference>
<dbReference type="InterPro" id="IPR036291">
    <property type="entry name" value="NAD(P)-bd_dom_sf"/>
</dbReference>
<proteinExistence type="inferred from homology"/>
<name>A0A2N0ZC33_9BACI</name>
<dbReference type="PRINTS" id="PR00080">
    <property type="entry name" value="SDRFAMILY"/>
</dbReference>
<dbReference type="PRINTS" id="PR00081">
    <property type="entry name" value="GDHRDH"/>
</dbReference>
<dbReference type="GO" id="GO:0016491">
    <property type="term" value="F:oxidoreductase activity"/>
    <property type="evidence" value="ECO:0007669"/>
    <property type="project" value="UniProtKB-KW"/>
</dbReference>
<dbReference type="SUPFAM" id="SSF51735">
    <property type="entry name" value="NAD(P)-binding Rossmann-fold domains"/>
    <property type="match status" value="1"/>
</dbReference>
<accession>A0A2N0ZC33</accession>
<protein>
    <submittedName>
        <fullName evidence="3">NAD(P)-dependent oxidoreductase</fullName>
    </submittedName>
</protein>
<dbReference type="PANTHER" id="PTHR24321">
    <property type="entry name" value="DEHYDROGENASES, SHORT CHAIN"/>
    <property type="match status" value="1"/>
</dbReference>
<dbReference type="InterPro" id="IPR002347">
    <property type="entry name" value="SDR_fam"/>
</dbReference>
<organism evidence="3 4">
    <name type="scientific">Cytobacillus horneckiae</name>
    <dbReference type="NCBI Taxonomy" id="549687"/>
    <lineage>
        <taxon>Bacteria</taxon>
        <taxon>Bacillati</taxon>
        <taxon>Bacillota</taxon>
        <taxon>Bacilli</taxon>
        <taxon>Bacillales</taxon>
        <taxon>Bacillaceae</taxon>
        <taxon>Cytobacillus</taxon>
    </lineage>
</organism>
<dbReference type="RefSeq" id="WP_066193323.1">
    <property type="nucleotide sequence ID" value="NZ_JAFDQP010000003.1"/>
</dbReference>
<evidence type="ECO:0000313" key="4">
    <source>
        <dbReference type="Proteomes" id="UP000233343"/>
    </source>
</evidence>
<dbReference type="PANTHER" id="PTHR24321:SF8">
    <property type="entry name" value="ESTRADIOL 17-BETA-DEHYDROGENASE 8-RELATED"/>
    <property type="match status" value="1"/>
</dbReference>
<keyword evidence="2" id="KW-0560">Oxidoreductase</keyword>
<evidence type="ECO:0000313" key="3">
    <source>
        <dbReference type="EMBL" id="PKG27035.1"/>
    </source>
</evidence>
<dbReference type="Pfam" id="PF13561">
    <property type="entry name" value="adh_short_C2"/>
    <property type="match status" value="1"/>
</dbReference>
<dbReference type="EMBL" id="PISD01000051">
    <property type="protein sequence ID" value="PKG27035.1"/>
    <property type="molecule type" value="Genomic_DNA"/>
</dbReference>
<dbReference type="AlphaFoldDB" id="A0A2N0ZC33"/>
<dbReference type="PROSITE" id="PS00061">
    <property type="entry name" value="ADH_SHORT"/>
    <property type="match status" value="1"/>
</dbReference>
<evidence type="ECO:0000256" key="1">
    <source>
        <dbReference type="ARBA" id="ARBA00006484"/>
    </source>
</evidence>